<accession>A0ACC0UHI9</accession>
<dbReference type="EMBL" id="JAGFNK010000041">
    <property type="protein sequence ID" value="KAI9510519.1"/>
    <property type="molecule type" value="Genomic_DNA"/>
</dbReference>
<protein>
    <submittedName>
        <fullName evidence="1">TFP11-domain-containing protein</fullName>
    </submittedName>
</protein>
<name>A0ACC0UHI9_9AGAM</name>
<reference evidence="1" key="1">
    <citation type="submission" date="2021-03" db="EMBL/GenBank/DDBJ databases">
        <title>Evolutionary priming and transition to the ectomycorrhizal habit in an iconic lineage of mushroom-forming fungi: is preadaptation a requirement?</title>
        <authorList>
            <consortium name="DOE Joint Genome Institute"/>
            <person name="Looney B.P."/>
            <person name="Miyauchi S."/>
            <person name="Morin E."/>
            <person name="Drula E."/>
            <person name="Courty P.E."/>
            <person name="Chicoki N."/>
            <person name="Fauchery L."/>
            <person name="Kohler A."/>
            <person name="Kuo A."/>
            <person name="LaButti K."/>
            <person name="Pangilinan J."/>
            <person name="Lipzen A."/>
            <person name="Riley R."/>
            <person name="Andreopoulos W."/>
            <person name="He G."/>
            <person name="Johnson J."/>
            <person name="Barry K.W."/>
            <person name="Grigoriev I.V."/>
            <person name="Nagy L."/>
            <person name="Hibbett D."/>
            <person name="Henrissat B."/>
            <person name="Matheny P.B."/>
            <person name="Labbe J."/>
            <person name="Martin A.F."/>
        </authorList>
    </citation>
    <scope>NUCLEOTIDE SEQUENCE</scope>
    <source>
        <strain evidence="1">BPL698</strain>
    </source>
</reference>
<evidence type="ECO:0000313" key="1">
    <source>
        <dbReference type="EMBL" id="KAI9510519.1"/>
    </source>
</evidence>
<gene>
    <name evidence="1" type="ORF">F5148DRAFT_1179068</name>
</gene>
<evidence type="ECO:0000313" key="2">
    <source>
        <dbReference type="Proteomes" id="UP001207468"/>
    </source>
</evidence>
<keyword evidence="2" id="KW-1185">Reference proteome</keyword>
<proteinExistence type="predicted"/>
<sequence>MARRKRGFMDDGISDSSGGSDDEFADDDDPYQRKKRRKNGDEDSEDEGFGGSRKPAPRHDWAKAPAFVVIGREHRSGSSGDSGEDEDGQGEAEASGADGTDHDDDDNDGDDDDDEEDTEPSRVPSPRVRDEVDDEEEQRPRFGGLGLGASRSHPPTTFSGFTRSGIGASRPAAVSIPSTPSRLHSPSPAPPAPEDTTPLRGLPSAFGRGSHPQRAFVRNGAPSAPPPPRPSLSAAESVHFRKIENSFGARMLAKMGWESGTGLGTEGRGIVVPVETKLRPKNMGIAFRGFGERTEQSKAEARRRGEVVSDDEDEERKKKTTKGKEKADKRSDAWKRPKKIKTKIEHKTYEQIVAEVGEDPAGPSGIGIIIDATGATPREVSSLAEVSIASWTPSTDSTRMPEVRHNVRLIAEAATRDLEGLAREAKEIQRRRQALQDEQARLRKKIDEEEELITRMKQVQLVIDDIQTLSRQQVSDYEASLEPFSPHFHKLLSQFSSEFDRYRLDEIVVAAIAPVVRRLLSQWNPLEDPENLLSTFRLWRRVLKLADRDERPPDTQVSLFGVSAFPVPLPKVDVPMTPFESLLWNIWLPKIRSFINNDWDPRTPQPAVKLYEAWSTVLPPFIRDNFLDQLILPKVSKAVADWSVRRSDFPLKALVFPWLPHVGLRMEEFLGDARRKIKYLLRGWDIAEGVPDDLAAWREVFSVGDWDTMTLKYVVPKLGSTLREEFRVNPRSQDMTPLERVLAWAPLLRGSIFASLLASEFFPKWLDVLHIWLVQPRPNFDEVAQWYAFWKGVFSEDILALPAVRDGFTRGLQLMNMSIELGPDAPTKLPRPRHHRNATPTTAPVAAAKGGTTKNPPARVQEITFRSIVEDFATTHNLIFLPAGRVHERSRMPLFRVSPTADGKGGILVYVLDDAVWAPDEDGEYQAITLESMVLRATKGSK</sequence>
<organism evidence="1 2">
    <name type="scientific">Russula earlei</name>
    <dbReference type="NCBI Taxonomy" id="71964"/>
    <lineage>
        <taxon>Eukaryota</taxon>
        <taxon>Fungi</taxon>
        <taxon>Dikarya</taxon>
        <taxon>Basidiomycota</taxon>
        <taxon>Agaricomycotina</taxon>
        <taxon>Agaricomycetes</taxon>
        <taxon>Russulales</taxon>
        <taxon>Russulaceae</taxon>
        <taxon>Russula</taxon>
    </lineage>
</organism>
<comment type="caution">
    <text evidence="1">The sequence shown here is derived from an EMBL/GenBank/DDBJ whole genome shotgun (WGS) entry which is preliminary data.</text>
</comment>
<dbReference type="Proteomes" id="UP001207468">
    <property type="component" value="Unassembled WGS sequence"/>
</dbReference>